<dbReference type="GeneID" id="20328886"/>
<dbReference type="RefSeq" id="XP_009173217.1">
    <property type="nucleotide sequence ID" value="XM_009174953.1"/>
</dbReference>
<evidence type="ECO:0000313" key="2">
    <source>
        <dbReference type="Proteomes" id="UP000054324"/>
    </source>
</evidence>
<dbReference type="OrthoDB" id="10425397at2759"/>
<proteinExistence type="predicted"/>
<organism evidence="1 2">
    <name type="scientific">Opisthorchis viverrini</name>
    <name type="common">Southeast Asian liver fluke</name>
    <dbReference type="NCBI Taxonomy" id="6198"/>
    <lineage>
        <taxon>Eukaryota</taxon>
        <taxon>Metazoa</taxon>
        <taxon>Spiralia</taxon>
        <taxon>Lophotrochozoa</taxon>
        <taxon>Platyhelminthes</taxon>
        <taxon>Trematoda</taxon>
        <taxon>Digenea</taxon>
        <taxon>Opisthorchiida</taxon>
        <taxon>Opisthorchiata</taxon>
        <taxon>Opisthorchiidae</taxon>
        <taxon>Opisthorchis</taxon>
    </lineage>
</organism>
<accession>A0A074Z788</accession>
<dbReference type="EMBL" id="KL596867">
    <property type="protein sequence ID" value="KER23051.1"/>
    <property type="molecule type" value="Genomic_DNA"/>
</dbReference>
<protein>
    <submittedName>
        <fullName evidence="1">Uncharacterized protein</fullName>
    </submittedName>
</protein>
<feature type="non-terminal residue" evidence="1">
    <location>
        <position position="122"/>
    </location>
</feature>
<dbReference type="Proteomes" id="UP000054324">
    <property type="component" value="Unassembled WGS sequence"/>
</dbReference>
<dbReference type="AlphaFoldDB" id="A0A074Z788"/>
<keyword evidence="2" id="KW-1185">Reference proteome</keyword>
<dbReference type="CTD" id="20328886"/>
<dbReference type="KEGG" id="ovi:T265_14720"/>
<name>A0A074Z788_OPIVI</name>
<reference evidence="1 2" key="1">
    <citation type="submission" date="2013-11" db="EMBL/GenBank/DDBJ databases">
        <title>Opisthorchis viverrini - life in the bile duct.</title>
        <authorList>
            <person name="Young N.D."/>
            <person name="Nagarajan N."/>
            <person name="Lin S.J."/>
            <person name="Korhonen P.K."/>
            <person name="Jex A.R."/>
            <person name="Hall R.S."/>
            <person name="Safavi-Hemami H."/>
            <person name="Kaewkong W."/>
            <person name="Bertrand D."/>
            <person name="Gao S."/>
            <person name="Seet Q."/>
            <person name="Wongkham S."/>
            <person name="Teh B.T."/>
            <person name="Wongkham C."/>
            <person name="Intapan P.M."/>
            <person name="Maleewong W."/>
            <person name="Yang X."/>
            <person name="Hu M."/>
            <person name="Wang Z."/>
            <person name="Hofmann A."/>
            <person name="Sternberg P.W."/>
            <person name="Tan P."/>
            <person name="Wang J."/>
            <person name="Gasser R.B."/>
        </authorList>
    </citation>
    <scope>NUCLEOTIDE SEQUENCE [LARGE SCALE GENOMIC DNA]</scope>
</reference>
<gene>
    <name evidence="1" type="ORF">T265_14720</name>
</gene>
<evidence type="ECO:0000313" key="1">
    <source>
        <dbReference type="EMBL" id="KER23051.1"/>
    </source>
</evidence>
<sequence>MNPSGTSIPVHHRQRKSRVKFRGFSAKKQLQQIVCVLYFSKTMEDSSRLNVLYQVASCFSRYDIRDIAIHQLKNEAAWCSTFSFLETSQTKDSAGFRATEAAWCSTFSGLETSQTGDLAGFQ</sequence>